<sequence>MKSRSGFNRIISLVLLLSLLLAIVPLVSCYHNFTHQETKSSSVIPRIWKPYVYHDGTILVRIIRRDAANSIVNRVCLQQVLSLRIIYPNGTVTELDIDLKIQSFNYCLIAASPQNLEPIHLYPLQTGYFLVNYFNATDVNDYSTYQEWTMIVNWKGEILSQAFFGYAYINSAGAWNPDQTTIRINISPEKGFLRLSSIRNTTTVAWSQYFIDSNYQFQQLSNGTIQLPASTNAVFNTIATVDEGYAIIYANSSYQNTSPDPLTVRAALYIQTVGYGDKTLGSPLLLYQLPLQNVFFGPLYCDISPVNVGQICTLTMYQNNNITTNTTQSVNNNQTYYAKISFLSSGSVIEFTPISRILPTLPNVTEWIVSSLPFGGYLLVSQTLSPTGINIYAYIFDEYSSTGQPWEFLEPYPSNVAGSFEILPNNSIIVANPESLNTWSFVVSDLPKFTKNKDNGYSNVR</sequence>
<proteinExistence type="predicted"/>
<organism evidence="1 2">
    <name type="scientific">Cetraspora pellucida</name>
    <dbReference type="NCBI Taxonomy" id="1433469"/>
    <lineage>
        <taxon>Eukaryota</taxon>
        <taxon>Fungi</taxon>
        <taxon>Fungi incertae sedis</taxon>
        <taxon>Mucoromycota</taxon>
        <taxon>Glomeromycotina</taxon>
        <taxon>Glomeromycetes</taxon>
        <taxon>Diversisporales</taxon>
        <taxon>Gigasporaceae</taxon>
        <taxon>Cetraspora</taxon>
    </lineage>
</organism>
<comment type="caution">
    <text evidence="1">The sequence shown here is derived from an EMBL/GenBank/DDBJ whole genome shotgun (WGS) entry which is preliminary data.</text>
</comment>
<evidence type="ECO:0000313" key="1">
    <source>
        <dbReference type="EMBL" id="CAG8498785.1"/>
    </source>
</evidence>
<accession>A0ACA9L094</accession>
<evidence type="ECO:0000313" key="2">
    <source>
        <dbReference type="Proteomes" id="UP000789366"/>
    </source>
</evidence>
<dbReference type="Proteomes" id="UP000789366">
    <property type="component" value="Unassembled WGS sequence"/>
</dbReference>
<gene>
    <name evidence="1" type="ORF">SPELUC_LOCUS2911</name>
</gene>
<dbReference type="EMBL" id="CAJVPW010002090">
    <property type="protein sequence ID" value="CAG8498785.1"/>
    <property type="molecule type" value="Genomic_DNA"/>
</dbReference>
<keyword evidence="2" id="KW-1185">Reference proteome</keyword>
<name>A0ACA9L094_9GLOM</name>
<protein>
    <submittedName>
        <fullName evidence="1">13727_t:CDS:1</fullName>
    </submittedName>
</protein>
<reference evidence="1" key="1">
    <citation type="submission" date="2021-06" db="EMBL/GenBank/DDBJ databases">
        <authorList>
            <person name="Kallberg Y."/>
            <person name="Tangrot J."/>
            <person name="Rosling A."/>
        </authorList>
    </citation>
    <scope>NUCLEOTIDE SEQUENCE</scope>
    <source>
        <strain evidence="1">28 12/20/2015</strain>
    </source>
</reference>
<feature type="non-terminal residue" evidence="1">
    <location>
        <position position="461"/>
    </location>
</feature>